<dbReference type="Proteomes" id="UP000673691">
    <property type="component" value="Unassembled WGS sequence"/>
</dbReference>
<dbReference type="OrthoDB" id="406368at2759"/>
<dbReference type="InterPro" id="IPR051291">
    <property type="entry name" value="CIMAP"/>
</dbReference>
<dbReference type="PANTHER" id="PTHR21580">
    <property type="entry name" value="SHIPPO-1-RELATED"/>
    <property type="match status" value="1"/>
</dbReference>
<feature type="non-terminal residue" evidence="2">
    <location>
        <position position="1"/>
    </location>
</feature>
<protein>
    <submittedName>
        <fullName evidence="2">Uncharacterized protein</fullName>
    </submittedName>
</protein>
<organism evidence="2 3">
    <name type="scientific">Olpidium bornovanus</name>
    <dbReference type="NCBI Taxonomy" id="278681"/>
    <lineage>
        <taxon>Eukaryota</taxon>
        <taxon>Fungi</taxon>
        <taxon>Fungi incertae sedis</taxon>
        <taxon>Olpidiomycota</taxon>
        <taxon>Olpidiomycotina</taxon>
        <taxon>Olpidiomycetes</taxon>
        <taxon>Olpidiales</taxon>
        <taxon>Olpidiaceae</taxon>
        <taxon>Olpidium</taxon>
    </lineage>
</organism>
<evidence type="ECO:0000313" key="3">
    <source>
        <dbReference type="Proteomes" id="UP000673691"/>
    </source>
</evidence>
<accession>A0A8H8DHM3</accession>
<feature type="compositionally biased region" description="Basic and acidic residues" evidence="1">
    <location>
        <begin position="312"/>
        <end position="321"/>
    </location>
</feature>
<dbReference type="EMBL" id="JAEFCI010008723">
    <property type="protein sequence ID" value="KAG5458287.1"/>
    <property type="molecule type" value="Genomic_DNA"/>
</dbReference>
<feature type="region of interest" description="Disordered" evidence="1">
    <location>
        <begin position="424"/>
        <end position="475"/>
    </location>
</feature>
<proteinExistence type="predicted"/>
<evidence type="ECO:0000313" key="2">
    <source>
        <dbReference type="EMBL" id="KAG5458287.1"/>
    </source>
</evidence>
<gene>
    <name evidence="2" type="ORF">BJ554DRAFT_1515</name>
</gene>
<comment type="caution">
    <text evidence="2">The sequence shown here is derived from an EMBL/GenBank/DDBJ whole genome shotgun (WGS) entry which is preliminary data.</text>
</comment>
<dbReference type="Pfam" id="PF07004">
    <property type="entry name" value="SHIPPO-rpt"/>
    <property type="match status" value="4"/>
</dbReference>
<evidence type="ECO:0000256" key="1">
    <source>
        <dbReference type="SAM" id="MobiDB-lite"/>
    </source>
</evidence>
<feature type="compositionally biased region" description="Basic and acidic residues" evidence="1">
    <location>
        <begin position="456"/>
        <end position="475"/>
    </location>
</feature>
<keyword evidence="3" id="KW-1185">Reference proteome</keyword>
<name>A0A8H8DHM3_9FUNG</name>
<feature type="non-terminal residue" evidence="2">
    <location>
        <position position="475"/>
    </location>
</feature>
<sequence length="475" mass="51307">MPPSIPVGDTAYGYAETDDGELKARKPPKIDRTVRRVLIGGITKSQRGPAFYNPNAGFAEESRTMKRGPKFSPSEVERLTFKKTDTPGPVRFEENGIMLKSQGTRPDRHAQQVTKPFPSTRHFPCECHPSRGPQKTRGGLASWSSRKRKRSRSLDLGRTVFGAISNRKLQRSGAHPLHPKNPLINFPFTVKSTSVSSSFPGDVLTGASKADRFAGRSSSFPGQGREGCLGTAVETPGPGAYSPSLQDGNRKLPGKFSPPRCHAEVEVNNSISPGPAAYSPDDVGGAGTLVRRGGHASRRGRDSGKAFGSLTDRFRTYKLKQEPGPGTYEVSEPLGSPSASGKQGAARVGRKLWSTKKTHGQLHRTGLSGLSTELAELAKQRYGTQTVPVFGSGMKRFESAPNFDVPPPGAYNTMTAFKNAAAHGRSSVSQRYQSPVSRTPRVPFNITADVPGPGKYEPKVPEQHTSLRRDDGTFL</sequence>
<feature type="region of interest" description="Disordered" evidence="1">
    <location>
        <begin position="272"/>
        <end position="343"/>
    </location>
</feature>
<feature type="region of interest" description="Disordered" evidence="1">
    <location>
        <begin position="1"/>
        <end position="26"/>
    </location>
</feature>
<dbReference type="AlphaFoldDB" id="A0A8H8DHM3"/>
<dbReference type="InterPro" id="IPR010736">
    <property type="entry name" value="SHIPPO-rpt"/>
</dbReference>
<feature type="region of interest" description="Disordered" evidence="1">
    <location>
        <begin position="102"/>
        <end position="152"/>
    </location>
</feature>
<feature type="compositionally biased region" description="Polar residues" evidence="1">
    <location>
        <begin position="426"/>
        <end position="437"/>
    </location>
</feature>
<dbReference type="PANTHER" id="PTHR21580:SF28">
    <property type="entry name" value="BOREALIN N-TERMINAL DOMAIN-CONTAINING PROTEIN-RELATED"/>
    <property type="match status" value="1"/>
</dbReference>
<reference evidence="2 3" key="1">
    <citation type="journal article" name="Sci. Rep.">
        <title>Genome-scale phylogenetic analyses confirm Olpidium as the closest living zoosporic fungus to the non-flagellated, terrestrial fungi.</title>
        <authorList>
            <person name="Chang Y."/>
            <person name="Rochon D."/>
            <person name="Sekimoto S."/>
            <person name="Wang Y."/>
            <person name="Chovatia M."/>
            <person name="Sandor L."/>
            <person name="Salamov A."/>
            <person name="Grigoriev I.V."/>
            <person name="Stajich J.E."/>
            <person name="Spatafora J.W."/>
        </authorList>
    </citation>
    <scope>NUCLEOTIDE SEQUENCE [LARGE SCALE GENOMIC DNA]</scope>
    <source>
        <strain evidence="2">S191</strain>
    </source>
</reference>
<feature type="region of interest" description="Disordered" evidence="1">
    <location>
        <begin position="213"/>
        <end position="256"/>
    </location>
</feature>